<name>A0A0A9A4A2_ARUDO</name>
<reference evidence="1" key="1">
    <citation type="submission" date="2014-09" db="EMBL/GenBank/DDBJ databases">
        <authorList>
            <person name="Magalhaes I.L.F."/>
            <person name="Oliveira U."/>
            <person name="Santos F.R."/>
            <person name="Vidigal T.H.D.A."/>
            <person name="Brescovit A.D."/>
            <person name="Santos A.J."/>
        </authorList>
    </citation>
    <scope>NUCLEOTIDE SEQUENCE</scope>
    <source>
        <tissue evidence="1">Shoot tissue taken approximately 20 cm above the soil surface</tissue>
    </source>
</reference>
<sequence length="27" mass="3085">MGWTCSLQVAGHSFWCFMTSLKLMLCC</sequence>
<dbReference type="AlphaFoldDB" id="A0A0A9A4A2"/>
<accession>A0A0A9A4A2</accession>
<dbReference type="EMBL" id="GBRH01251974">
    <property type="protein sequence ID" value="JAD45921.1"/>
    <property type="molecule type" value="Transcribed_RNA"/>
</dbReference>
<organism evidence="1">
    <name type="scientific">Arundo donax</name>
    <name type="common">Giant reed</name>
    <name type="synonym">Donax arundinaceus</name>
    <dbReference type="NCBI Taxonomy" id="35708"/>
    <lineage>
        <taxon>Eukaryota</taxon>
        <taxon>Viridiplantae</taxon>
        <taxon>Streptophyta</taxon>
        <taxon>Embryophyta</taxon>
        <taxon>Tracheophyta</taxon>
        <taxon>Spermatophyta</taxon>
        <taxon>Magnoliopsida</taxon>
        <taxon>Liliopsida</taxon>
        <taxon>Poales</taxon>
        <taxon>Poaceae</taxon>
        <taxon>PACMAD clade</taxon>
        <taxon>Arundinoideae</taxon>
        <taxon>Arundineae</taxon>
        <taxon>Arundo</taxon>
    </lineage>
</organism>
<protein>
    <submittedName>
        <fullName evidence="1">Uncharacterized protein</fullName>
    </submittedName>
</protein>
<reference evidence="1" key="2">
    <citation type="journal article" date="2015" name="Data Brief">
        <title>Shoot transcriptome of the giant reed, Arundo donax.</title>
        <authorList>
            <person name="Barrero R.A."/>
            <person name="Guerrero F.D."/>
            <person name="Moolhuijzen P."/>
            <person name="Goolsby J.A."/>
            <person name="Tidwell J."/>
            <person name="Bellgard S.E."/>
            <person name="Bellgard M.I."/>
        </authorList>
    </citation>
    <scope>NUCLEOTIDE SEQUENCE</scope>
    <source>
        <tissue evidence="1">Shoot tissue taken approximately 20 cm above the soil surface</tissue>
    </source>
</reference>
<evidence type="ECO:0000313" key="1">
    <source>
        <dbReference type="EMBL" id="JAD45921.1"/>
    </source>
</evidence>
<proteinExistence type="predicted"/>